<evidence type="ECO:0000259" key="9">
    <source>
        <dbReference type="Pfam" id="PF00535"/>
    </source>
</evidence>
<keyword evidence="1" id="KW-1003">Cell membrane</keyword>
<dbReference type="FunFam" id="3.90.550.10:FF:000170">
    <property type="entry name" value="Dolichol-phosphate mannosyltransferase"/>
    <property type="match status" value="1"/>
</dbReference>
<reference evidence="10" key="1">
    <citation type="submission" date="2022-06" db="EMBL/GenBank/DDBJ databases">
        <title>Isolation and Genomics of Futiania mangrovii gen. nov., sp. nov., a Rare and Metabolically-versatile member in the Class Alphaproteobacteria.</title>
        <authorList>
            <person name="Liu L."/>
            <person name="Huang W.-C."/>
            <person name="Pan J."/>
            <person name="Li J."/>
            <person name="Huang Y."/>
            <person name="Du H."/>
            <person name="Liu Y."/>
            <person name="Li M."/>
        </authorList>
    </citation>
    <scope>NUCLEOTIDE SEQUENCE</scope>
    <source>
        <strain evidence="10">FT118</strain>
    </source>
</reference>
<evidence type="ECO:0000256" key="5">
    <source>
        <dbReference type="ARBA" id="ARBA00022985"/>
    </source>
</evidence>
<sequence>MTLVSPRFPALEVTVVIPARDEAQSIGTLIAEIAEALSGIRHEIVVVDDGSTDDTSGRVAELAGRMPDLRCLRHTASCGQSAAIRTGVHAARGTVVATLDADGQNPPAELPRLVAPFLCAAPDRTLGLVQGQRVGRRDTGWKKAGSRLANAIRGGLLKDGVRDSGCGLKAFPREVYLMLPYFDHIHRFMPAMVQREGLRVQTVDVAHRPRVAGRSKYGNLQRALVGIVDLAGAAWLMRRRRLPRVEAVRPAAAVPLAAAEDTRPPATPGLRTLRAQSPAGKAGGA</sequence>
<keyword evidence="7" id="KW-0472">Membrane</keyword>
<dbReference type="GO" id="GO:0005886">
    <property type="term" value="C:plasma membrane"/>
    <property type="evidence" value="ECO:0007669"/>
    <property type="project" value="TreeGrafter"/>
</dbReference>
<gene>
    <name evidence="10" type="ORF">NJQ99_01675</name>
</gene>
<evidence type="ECO:0000313" key="11">
    <source>
        <dbReference type="Proteomes" id="UP001055804"/>
    </source>
</evidence>
<dbReference type="GO" id="GO:0099621">
    <property type="term" value="F:undecaprenyl-phosphate 4-deoxy-4-formamido-L-arabinose transferase activity"/>
    <property type="evidence" value="ECO:0007669"/>
    <property type="project" value="TreeGrafter"/>
</dbReference>
<comment type="caution">
    <text evidence="10">The sequence shown here is derived from an EMBL/GenBank/DDBJ whole genome shotgun (WGS) entry which is preliminary data.</text>
</comment>
<dbReference type="InterPro" id="IPR050256">
    <property type="entry name" value="Glycosyltransferase_2"/>
</dbReference>
<evidence type="ECO:0000256" key="6">
    <source>
        <dbReference type="ARBA" id="ARBA00022989"/>
    </source>
</evidence>
<proteinExistence type="predicted"/>
<feature type="domain" description="Glycosyltransferase 2-like" evidence="9">
    <location>
        <begin position="14"/>
        <end position="176"/>
    </location>
</feature>
<feature type="region of interest" description="Disordered" evidence="8">
    <location>
        <begin position="259"/>
        <end position="285"/>
    </location>
</feature>
<organism evidence="10 11">
    <name type="scientific">Futiania mangrovi</name>
    <dbReference type="NCBI Taxonomy" id="2959716"/>
    <lineage>
        <taxon>Bacteria</taxon>
        <taxon>Pseudomonadati</taxon>
        <taxon>Pseudomonadota</taxon>
        <taxon>Alphaproteobacteria</taxon>
        <taxon>Futianiales</taxon>
        <taxon>Futianiaceae</taxon>
        <taxon>Futiania</taxon>
    </lineage>
</organism>
<keyword evidence="11" id="KW-1185">Reference proteome</keyword>
<evidence type="ECO:0000256" key="2">
    <source>
        <dbReference type="ARBA" id="ARBA00022676"/>
    </source>
</evidence>
<evidence type="ECO:0000313" key="10">
    <source>
        <dbReference type="EMBL" id="MCP1335112.1"/>
    </source>
</evidence>
<accession>A0A9J6PBK2</accession>
<dbReference type="PANTHER" id="PTHR48090:SF3">
    <property type="entry name" value="UNDECAPRENYL-PHOSPHATE 4-DEOXY-4-FORMAMIDO-L-ARABINOSE TRANSFERASE"/>
    <property type="match status" value="1"/>
</dbReference>
<keyword evidence="2" id="KW-0328">Glycosyltransferase</keyword>
<protein>
    <submittedName>
        <fullName evidence="10">Glycosyltransferase family 2 protein</fullName>
    </submittedName>
</protein>
<dbReference type="EMBL" id="JAMZFT010000001">
    <property type="protein sequence ID" value="MCP1335112.1"/>
    <property type="molecule type" value="Genomic_DNA"/>
</dbReference>
<keyword evidence="6" id="KW-1133">Transmembrane helix</keyword>
<dbReference type="InterPro" id="IPR029044">
    <property type="entry name" value="Nucleotide-diphossugar_trans"/>
</dbReference>
<evidence type="ECO:0000256" key="1">
    <source>
        <dbReference type="ARBA" id="ARBA00022475"/>
    </source>
</evidence>
<name>A0A9J6PBK2_9PROT</name>
<evidence type="ECO:0000256" key="4">
    <source>
        <dbReference type="ARBA" id="ARBA00022692"/>
    </source>
</evidence>
<dbReference type="RefSeq" id="WP_269331067.1">
    <property type="nucleotide sequence ID" value="NZ_JAMZFT010000001.1"/>
</dbReference>
<keyword evidence="5" id="KW-0448">Lipopolysaccharide biosynthesis</keyword>
<evidence type="ECO:0000256" key="3">
    <source>
        <dbReference type="ARBA" id="ARBA00022679"/>
    </source>
</evidence>
<keyword evidence="3" id="KW-0808">Transferase</keyword>
<dbReference type="InterPro" id="IPR001173">
    <property type="entry name" value="Glyco_trans_2-like"/>
</dbReference>
<dbReference type="SUPFAM" id="SSF53448">
    <property type="entry name" value="Nucleotide-diphospho-sugar transferases"/>
    <property type="match status" value="1"/>
</dbReference>
<evidence type="ECO:0000256" key="8">
    <source>
        <dbReference type="SAM" id="MobiDB-lite"/>
    </source>
</evidence>
<dbReference type="Gene3D" id="3.90.550.10">
    <property type="entry name" value="Spore Coat Polysaccharide Biosynthesis Protein SpsA, Chain A"/>
    <property type="match status" value="1"/>
</dbReference>
<dbReference type="GO" id="GO:0009103">
    <property type="term" value="P:lipopolysaccharide biosynthetic process"/>
    <property type="evidence" value="ECO:0007669"/>
    <property type="project" value="UniProtKB-KW"/>
</dbReference>
<dbReference type="Proteomes" id="UP001055804">
    <property type="component" value="Unassembled WGS sequence"/>
</dbReference>
<keyword evidence="4" id="KW-0812">Transmembrane</keyword>
<dbReference type="AlphaFoldDB" id="A0A9J6PBK2"/>
<evidence type="ECO:0000256" key="7">
    <source>
        <dbReference type="ARBA" id="ARBA00023136"/>
    </source>
</evidence>
<dbReference type="Pfam" id="PF00535">
    <property type="entry name" value="Glycos_transf_2"/>
    <property type="match status" value="1"/>
</dbReference>
<dbReference type="CDD" id="cd04179">
    <property type="entry name" value="DPM_DPG-synthase_like"/>
    <property type="match status" value="1"/>
</dbReference>
<dbReference type="PANTHER" id="PTHR48090">
    <property type="entry name" value="UNDECAPRENYL-PHOSPHATE 4-DEOXY-4-FORMAMIDO-L-ARABINOSE TRANSFERASE-RELATED"/>
    <property type="match status" value="1"/>
</dbReference>